<dbReference type="AlphaFoldDB" id="A0A2I0A6C1"/>
<evidence type="ECO:0008006" key="3">
    <source>
        <dbReference type="Google" id="ProtNLM"/>
    </source>
</evidence>
<name>A0A2I0A6C1_9ASPA</name>
<protein>
    <recommendedName>
        <fullName evidence="3">Myb/SANT-like domain-containing protein</fullName>
    </recommendedName>
</protein>
<sequence>MKKENIGTKVKAERAKAVQSFGKGVTELDKEKLILAVWEVKMNELCNSGEPVTNEWPHVIAKYNALGDKSHNLMKLKKTTWKDIRDN</sequence>
<organism evidence="1 2">
    <name type="scientific">Apostasia shenzhenica</name>
    <dbReference type="NCBI Taxonomy" id="1088818"/>
    <lineage>
        <taxon>Eukaryota</taxon>
        <taxon>Viridiplantae</taxon>
        <taxon>Streptophyta</taxon>
        <taxon>Embryophyta</taxon>
        <taxon>Tracheophyta</taxon>
        <taxon>Spermatophyta</taxon>
        <taxon>Magnoliopsida</taxon>
        <taxon>Liliopsida</taxon>
        <taxon>Asparagales</taxon>
        <taxon>Orchidaceae</taxon>
        <taxon>Apostasioideae</taxon>
        <taxon>Apostasia</taxon>
    </lineage>
</organism>
<proteinExistence type="predicted"/>
<dbReference type="EMBL" id="KZ452014">
    <property type="protein sequence ID" value="PKA51091.1"/>
    <property type="molecule type" value="Genomic_DNA"/>
</dbReference>
<reference evidence="1 2" key="1">
    <citation type="journal article" date="2017" name="Nature">
        <title>The Apostasia genome and the evolution of orchids.</title>
        <authorList>
            <person name="Zhang G.Q."/>
            <person name="Liu K.W."/>
            <person name="Li Z."/>
            <person name="Lohaus R."/>
            <person name="Hsiao Y.Y."/>
            <person name="Niu S.C."/>
            <person name="Wang J.Y."/>
            <person name="Lin Y.C."/>
            <person name="Xu Q."/>
            <person name="Chen L.J."/>
            <person name="Yoshida K."/>
            <person name="Fujiwara S."/>
            <person name="Wang Z.W."/>
            <person name="Zhang Y.Q."/>
            <person name="Mitsuda N."/>
            <person name="Wang M."/>
            <person name="Liu G.H."/>
            <person name="Pecoraro L."/>
            <person name="Huang H.X."/>
            <person name="Xiao X.J."/>
            <person name="Lin M."/>
            <person name="Wu X.Y."/>
            <person name="Wu W.L."/>
            <person name="Chen Y.Y."/>
            <person name="Chang S.B."/>
            <person name="Sakamoto S."/>
            <person name="Ohme-Takagi M."/>
            <person name="Yagi M."/>
            <person name="Zeng S.J."/>
            <person name="Shen C.Y."/>
            <person name="Yeh C.M."/>
            <person name="Luo Y.B."/>
            <person name="Tsai W.C."/>
            <person name="Van de Peer Y."/>
            <person name="Liu Z.J."/>
        </authorList>
    </citation>
    <scope>NUCLEOTIDE SEQUENCE [LARGE SCALE GENOMIC DNA]</scope>
    <source>
        <strain evidence="2">cv. Shenzhen</strain>
        <tissue evidence="1">Stem</tissue>
    </source>
</reference>
<accession>A0A2I0A6C1</accession>
<evidence type="ECO:0000313" key="2">
    <source>
        <dbReference type="Proteomes" id="UP000236161"/>
    </source>
</evidence>
<dbReference type="Proteomes" id="UP000236161">
    <property type="component" value="Unassembled WGS sequence"/>
</dbReference>
<gene>
    <name evidence="1" type="ORF">AXF42_Ash010531</name>
</gene>
<evidence type="ECO:0000313" key="1">
    <source>
        <dbReference type="EMBL" id="PKA51091.1"/>
    </source>
</evidence>
<keyword evidence="2" id="KW-1185">Reference proteome</keyword>